<comment type="subunit">
    <text evidence="6">Monomer.</text>
</comment>
<dbReference type="EC" id="3.1.1.29" evidence="1 6"/>
<dbReference type="GO" id="GO:0004045">
    <property type="term" value="F:peptidyl-tRNA hydrolase activity"/>
    <property type="evidence" value="ECO:0007669"/>
    <property type="project" value="UniProtKB-UniRule"/>
</dbReference>
<dbReference type="FunFam" id="3.40.50.1470:FF:000001">
    <property type="entry name" value="Peptidyl-tRNA hydrolase"/>
    <property type="match status" value="1"/>
</dbReference>
<evidence type="ECO:0000313" key="7">
    <source>
        <dbReference type="EMBL" id="VFP80567.1"/>
    </source>
</evidence>
<dbReference type="CDD" id="cd00462">
    <property type="entry name" value="PTH"/>
    <property type="match status" value="1"/>
</dbReference>
<comment type="similarity">
    <text evidence="6">Belongs to the PTH family.</text>
</comment>
<comment type="catalytic activity">
    <reaction evidence="6">
        <text>an N-acyl-L-alpha-aminoacyl-tRNA + H2O = an N-acyl-L-amino acid + a tRNA + H(+)</text>
        <dbReference type="Rhea" id="RHEA:54448"/>
        <dbReference type="Rhea" id="RHEA-COMP:10123"/>
        <dbReference type="Rhea" id="RHEA-COMP:13883"/>
        <dbReference type="ChEBI" id="CHEBI:15377"/>
        <dbReference type="ChEBI" id="CHEBI:15378"/>
        <dbReference type="ChEBI" id="CHEBI:59874"/>
        <dbReference type="ChEBI" id="CHEBI:78442"/>
        <dbReference type="ChEBI" id="CHEBI:138191"/>
        <dbReference type="EC" id="3.1.1.29"/>
    </reaction>
</comment>
<feature type="binding site" evidence="6">
    <location>
        <position position="68"/>
    </location>
    <ligand>
        <name>tRNA</name>
        <dbReference type="ChEBI" id="CHEBI:17843"/>
    </ligand>
</feature>
<gene>
    <name evidence="6 7" type="primary">pth</name>
    <name evidence="7" type="ORF">ERCISPPS3390_440</name>
</gene>
<comment type="subcellular location">
    <subcellularLocation>
        <location evidence="6">Cytoplasm</location>
    </subcellularLocation>
</comment>
<proteinExistence type="inferred from homology"/>
<evidence type="ECO:0000256" key="6">
    <source>
        <dbReference type="HAMAP-Rule" id="MF_00083"/>
    </source>
</evidence>
<dbReference type="NCBIfam" id="TIGR00447">
    <property type="entry name" value="pth"/>
    <property type="match status" value="1"/>
</dbReference>
<comment type="function">
    <text evidence="6">Hydrolyzes ribosome-free peptidyl-tRNAs (with 1 or more amino acids incorporated), which drop off the ribosome during protein synthesis, or as a result of ribosome stalling.</text>
</comment>
<name>A0A451D4R2_9GAMM</name>
<evidence type="ECO:0000256" key="5">
    <source>
        <dbReference type="ARBA" id="ARBA00050038"/>
    </source>
</evidence>
<protein>
    <recommendedName>
        <fullName evidence="5 6">Peptidyl-tRNA hydrolase</fullName>
        <shortName evidence="6">Pth</shortName>
        <ecNumber evidence="1 6">3.1.1.29</ecNumber>
    </recommendedName>
</protein>
<evidence type="ECO:0000313" key="8">
    <source>
        <dbReference type="Proteomes" id="UP000294338"/>
    </source>
</evidence>
<feature type="binding site" evidence="6">
    <location>
        <position position="116"/>
    </location>
    <ligand>
        <name>tRNA</name>
        <dbReference type="ChEBI" id="CHEBI:17843"/>
    </ligand>
</feature>
<comment type="function">
    <text evidence="6">Catalyzes the release of premature peptidyl moieties from peptidyl-tRNA molecules trapped in stalled 50S ribosomal subunits, and thus maintains levels of free tRNAs and 50S ribosomes.</text>
</comment>
<keyword evidence="3 6" id="KW-0378">Hydrolase</keyword>
<dbReference type="Proteomes" id="UP000294338">
    <property type="component" value="Chromosome 1"/>
</dbReference>
<dbReference type="PANTHER" id="PTHR17224">
    <property type="entry name" value="PEPTIDYL-TRNA HYDROLASE"/>
    <property type="match status" value="1"/>
</dbReference>
<feature type="site" description="Stabilizes the basic form of H active site to accept a proton" evidence="6">
    <location>
        <position position="95"/>
    </location>
</feature>
<dbReference type="GO" id="GO:0072344">
    <property type="term" value="P:rescue of stalled ribosome"/>
    <property type="evidence" value="ECO:0007669"/>
    <property type="project" value="UniProtKB-UniRule"/>
</dbReference>
<dbReference type="EMBL" id="LR217705">
    <property type="protein sequence ID" value="VFP80567.1"/>
    <property type="molecule type" value="Genomic_DNA"/>
</dbReference>
<feature type="site" description="Discriminates between blocked and unblocked aminoacyl-tRNA" evidence="6">
    <location>
        <position position="12"/>
    </location>
</feature>
<dbReference type="Gene3D" id="3.40.50.1470">
    <property type="entry name" value="Peptidyl-tRNA hydrolase"/>
    <property type="match status" value="1"/>
</dbReference>
<dbReference type="HAMAP" id="MF_00083">
    <property type="entry name" value="Pept_tRNA_hydro_bact"/>
    <property type="match status" value="1"/>
</dbReference>
<keyword evidence="4 6" id="KW-0694">RNA-binding</keyword>
<sequence length="195" mass="22372">MSYIQLIVGLANPGEEYAKTRHNVGAWYITKLAKRYNQILQEKKKFFGYTTHLQINNKEIWLLIPTTFMNHSGKSVIAISLYYKIPISNILIVHDELYLPPGIAKFKQNGTHGGHNGLKNIIQTLGNKAQFHRLRIGVGYPEDRDKLIEFVLGRPKITEKKLIDSAINEAICCTELWLTENRVKAINRLHCFKAI</sequence>
<organism evidence="7 8">
    <name type="scientific">Candidatus Erwinia haradaeae</name>
    <dbReference type="NCBI Taxonomy" id="1922217"/>
    <lineage>
        <taxon>Bacteria</taxon>
        <taxon>Pseudomonadati</taxon>
        <taxon>Pseudomonadota</taxon>
        <taxon>Gammaproteobacteria</taxon>
        <taxon>Enterobacterales</taxon>
        <taxon>Erwiniaceae</taxon>
        <taxon>Erwinia</taxon>
    </lineage>
</organism>
<keyword evidence="2 6" id="KW-0820">tRNA-binding</keyword>
<dbReference type="AlphaFoldDB" id="A0A451D4R2"/>
<evidence type="ECO:0000256" key="1">
    <source>
        <dbReference type="ARBA" id="ARBA00013260"/>
    </source>
</evidence>
<reference evidence="7 8" key="1">
    <citation type="submission" date="2019-02" db="EMBL/GenBank/DDBJ databases">
        <authorList>
            <person name="Manzano-Marin A."/>
            <person name="Manzano-Marin A."/>
        </authorList>
    </citation>
    <scope>NUCLEOTIDE SEQUENCE [LARGE SCALE GENOMIC DNA]</scope>
    <source>
        <strain evidence="7 8">ErCisplendens/pseudotsugae</strain>
    </source>
</reference>
<feature type="binding site" evidence="6">
    <location>
        <position position="70"/>
    </location>
    <ligand>
        <name>tRNA</name>
        <dbReference type="ChEBI" id="CHEBI:17843"/>
    </ligand>
</feature>
<keyword evidence="6" id="KW-0963">Cytoplasm</keyword>
<feature type="active site" description="Proton acceptor" evidence="6">
    <location>
        <position position="22"/>
    </location>
</feature>
<dbReference type="GO" id="GO:0006515">
    <property type="term" value="P:protein quality control for misfolded or incompletely synthesized proteins"/>
    <property type="evidence" value="ECO:0007669"/>
    <property type="project" value="UniProtKB-UniRule"/>
</dbReference>
<evidence type="ECO:0000256" key="2">
    <source>
        <dbReference type="ARBA" id="ARBA00022555"/>
    </source>
</evidence>
<dbReference type="InterPro" id="IPR036416">
    <property type="entry name" value="Pept_tRNA_hydro_sf"/>
</dbReference>
<dbReference type="InterPro" id="IPR001328">
    <property type="entry name" value="Pept_tRNA_hydro"/>
</dbReference>
<dbReference type="Pfam" id="PF01195">
    <property type="entry name" value="Pept_tRNA_hydro"/>
    <property type="match status" value="1"/>
</dbReference>
<dbReference type="SUPFAM" id="SSF53178">
    <property type="entry name" value="Peptidyl-tRNA hydrolase-like"/>
    <property type="match status" value="1"/>
</dbReference>
<dbReference type="GO" id="GO:0005737">
    <property type="term" value="C:cytoplasm"/>
    <property type="evidence" value="ECO:0007669"/>
    <property type="project" value="UniProtKB-SubCell"/>
</dbReference>
<evidence type="ECO:0000256" key="4">
    <source>
        <dbReference type="ARBA" id="ARBA00022884"/>
    </source>
</evidence>
<feature type="binding site" evidence="6">
    <location>
        <position position="17"/>
    </location>
    <ligand>
        <name>tRNA</name>
        <dbReference type="ChEBI" id="CHEBI:17843"/>
    </ligand>
</feature>
<accession>A0A451D4R2</accession>
<evidence type="ECO:0000256" key="3">
    <source>
        <dbReference type="ARBA" id="ARBA00022801"/>
    </source>
</evidence>
<dbReference type="GO" id="GO:0000049">
    <property type="term" value="F:tRNA binding"/>
    <property type="evidence" value="ECO:0007669"/>
    <property type="project" value="UniProtKB-UniRule"/>
</dbReference>
<dbReference type="PANTHER" id="PTHR17224:SF1">
    <property type="entry name" value="PEPTIDYL-TRNA HYDROLASE"/>
    <property type="match status" value="1"/>
</dbReference>